<dbReference type="InterPro" id="IPR017972">
    <property type="entry name" value="Cyt_P450_CS"/>
</dbReference>
<keyword evidence="5 7" id="KW-0408">Iron</keyword>
<dbReference type="GO" id="GO:0005506">
    <property type="term" value="F:iron ion binding"/>
    <property type="evidence" value="ECO:0007669"/>
    <property type="project" value="InterPro"/>
</dbReference>
<comment type="similarity">
    <text evidence="1 7">Belongs to the cytochrome P450 family.</text>
</comment>
<reference evidence="8 9" key="1">
    <citation type="submission" date="2018-11" db="EMBL/GenBank/DDBJ databases">
        <title>Sequencing the genomes of 1000 actinobacteria strains.</title>
        <authorList>
            <person name="Klenk H.-P."/>
        </authorList>
    </citation>
    <scope>NUCLEOTIDE SEQUENCE [LARGE SCALE GENOMIC DNA]</scope>
    <source>
        <strain evidence="8 9">DSM 44254</strain>
    </source>
</reference>
<dbReference type="InterPro" id="IPR001128">
    <property type="entry name" value="Cyt_P450"/>
</dbReference>
<dbReference type="PRINTS" id="PR00359">
    <property type="entry name" value="BP450"/>
</dbReference>
<proteinExistence type="inferred from homology"/>
<dbReference type="PANTHER" id="PTHR46696:SF1">
    <property type="entry name" value="CYTOCHROME P450 YJIB-RELATED"/>
    <property type="match status" value="1"/>
</dbReference>
<keyword evidence="9" id="KW-1185">Reference proteome</keyword>
<protein>
    <recommendedName>
        <fullName evidence="10">Cytochrome P450</fullName>
    </recommendedName>
</protein>
<keyword evidence="3 7" id="KW-0479">Metal-binding</keyword>
<dbReference type="RefSeq" id="WP_123666481.1">
    <property type="nucleotide sequence ID" value="NZ_RJKE01000001.1"/>
</dbReference>
<sequence length="397" mass="43259">MRIHVKEALLGRESVADPYPAYARLRELGPVRRVVLRDGLACWAVTRYDEVRAALTDPRLSREPGRALAAWHESDRGRPLEDESDLGEHLLTTEPPVHTRLRRLIADAFGLRGAEAARPRVQALADSLVDAFAHRGEADLIADFAYPLAIGVIGEILGIPDPDLWIFRQWTSNAVRPGPPDVPEPGPYLRALIADKRRKPGDDTVSRLVSAEREGALTGVELESMVFLLLLAGHEGSVALIGNGVLALLLDDAQRGLLLSRPDLVVAAVEEVLRFDGPMELAAWRFATEPLTLGGVRIEAGDPVVLALAAAHRDAEHYTAPDRLDLTRPHLAHLGFGHGVHYCVGAPLARVEGAVALETLFRRLPDLALTRPAADLPRQPSQIIRGLCELPVRFTPG</sequence>
<organism evidence="8 9">
    <name type="scientific">Actinocorallia herbida</name>
    <dbReference type="NCBI Taxonomy" id="58109"/>
    <lineage>
        <taxon>Bacteria</taxon>
        <taxon>Bacillati</taxon>
        <taxon>Actinomycetota</taxon>
        <taxon>Actinomycetes</taxon>
        <taxon>Streptosporangiales</taxon>
        <taxon>Thermomonosporaceae</taxon>
        <taxon>Actinocorallia</taxon>
    </lineage>
</organism>
<evidence type="ECO:0000256" key="7">
    <source>
        <dbReference type="RuleBase" id="RU000461"/>
    </source>
</evidence>
<dbReference type="CDD" id="cd11029">
    <property type="entry name" value="CYP107-like"/>
    <property type="match status" value="1"/>
</dbReference>
<dbReference type="InterPro" id="IPR002397">
    <property type="entry name" value="Cyt_P450_B"/>
</dbReference>
<evidence type="ECO:0000313" key="9">
    <source>
        <dbReference type="Proteomes" id="UP000272400"/>
    </source>
</evidence>
<dbReference type="SUPFAM" id="SSF48264">
    <property type="entry name" value="Cytochrome P450"/>
    <property type="match status" value="1"/>
</dbReference>
<dbReference type="OrthoDB" id="4133219at2"/>
<dbReference type="PROSITE" id="PS00086">
    <property type="entry name" value="CYTOCHROME_P450"/>
    <property type="match status" value="1"/>
</dbReference>
<evidence type="ECO:0000256" key="5">
    <source>
        <dbReference type="ARBA" id="ARBA00023004"/>
    </source>
</evidence>
<comment type="caution">
    <text evidence="8">The sequence shown here is derived from an EMBL/GenBank/DDBJ whole genome shotgun (WGS) entry which is preliminary data.</text>
</comment>
<dbReference type="EMBL" id="RJKE01000001">
    <property type="protein sequence ID" value="ROO87162.1"/>
    <property type="molecule type" value="Genomic_DNA"/>
</dbReference>
<name>A0A3N1D0V8_9ACTN</name>
<dbReference type="FunFam" id="1.10.630.10:FF:000018">
    <property type="entry name" value="Cytochrome P450 monooxygenase"/>
    <property type="match status" value="1"/>
</dbReference>
<dbReference type="GO" id="GO:0004497">
    <property type="term" value="F:monooxygenase activity"/>
    <property type="evidence" value="ECO:0007669"/>
    <property type="project" value="UniProtKB-KW"/>
</dbReference>
<evidence type="ECO:0000256" key="3">
    <source>
        <dbReference type="ARBA" id="ARBA00022723"/>
    </source>
</evidence>
<evidence type="ECO:0008006" key="10">
    <source>
        <dbReference type="Google" id="ProtNLM"/>
    </source>
</evidence>
<keyword evidence="4 7" id="KW-0560">Oxidoreductase</keyword>
<dbReference type="InterPro" id="IPR036396">
    <property type="entry name" value="Cyt_P450_sf"/>
</dbReference>
<evidence type="ECO:0000313" key="8">
    <source>
        <dbReference type="EMBL" id="ROO87162.1"/>
    </source>
</evidence>
<evidence type="ECO:0000256" key="6">
    <source>
        <dbReference type="ARBA" id="ARBA00023033"/>
    </source>
</evidence>
<gene>
    <name evidence="8" type="ORF">EDD29_4755</name>
</gene>
<dbReference type="Gene3D" id="1.10.630.10">
    <property type="entry name" value="Cytochrome P450"/>
    <property type="match status" value="1"/>
</dbReference>
<evidence type="ECO:0000256" key="1">
    <source>
        <dbReference type="ARBA" id="ARBA00010617"/>
    </source>
</evidence>
<evidence type="ECO:0000256" key="4">
    <source>
        <dbReference type="ARBA" id="ARBA00023002"/>
    </source>
</evidence>
<evidence type="ECO:0000256" key="2">
    <source>
        <dbReference type="ARBA" id="ARBA00022617"/>
    </source>
</evidence>
<dbReference type="Proteomes" id="UP000272400">
    <property type="component" value="Unassembled WGS sequence"/>
</dbReference>
<dbReference type="GO" id="GO:0020037">
    <property type="term" value="F:heme binding"/>
    <property type="evidence" value="ECO:0007669"/>
    <property type="project" value="InterPro"/>
</dbReference>
<dbReference type="PANTHER" id="PTHR46696">
    <property type="entry name" value="P450, PUTATIVE (EUROFUNG)-RELATED"/>
    <property type="match status" value="1"/>
</dbReference>
<keyword evidence="2 7" id="KW-0349">Heme</keyword>
<dbReference type="Pfam" id="PF00067">
    <property type="entry name" value="p450"/>
    <property type="match status" value="1"/>
</dbReference>
<dbReference type="GO" id="GO:0016705">
    <property type="term" value="F:oxidoreductase activity, acting on paired donors, with incorporation or reduction of molecular oxygen"/>
    <property type="evidence" value="ECO:0007669"/>
    <property type="project" value="InterPro"/>
</dbReference>
<dbReference type="AlphaFoldDB" id="A0A3N1D0V8"/>
<keyword evidence="6 7" id="KW-0503">Monooxygenase</keyword>
<accession>A0A3N1D0V8</accession>